<dbReference type="InterPro" id="IPR010921">
    <property type="entry name" value="Trp_repressor/repl_initiator"/>
</dbReference>
<organism evidence="1 2">
    <name type="scientific">Bradyrhizobium elkanii</name>
    <dbReference type="NCBI Taxonomy" id="29448"/>
    <lineage>
        <taxon>Bacteria</taxon>
        <taxon>Pseudomonadati</taxon>
        <taxon>Pseudomonadota</taxon>
        <taxon>Alphaproteobacteria</taxon>
        <taxon>Hyphomicrobiales</taxon>
        <taxon>Nitrobacteraceae</taxon>
        <taxon>Bradyrhizobium</taxon>
    </lineage>
</organism>
<proteinExistence type="predicted"/>
<evidence type="ECO:0000313" key="1">
    <source>
        <dbReference type="EMBL" id="MBP1290336.1"/>
    </source>
</evidence>
<dbReference type="GO" id="GO:0004803">
    <property type="term" value="F:transposase activity"/>
    <property type="evidence" value="ECO:0007669"/>
    <property type="project" value="InterPro"/>
</dbReference>
<dbReference type="GO" id="GO:0043565">
    <property type="term" value="F:sequence-specific DNA binding"/>
    <property type="evidence" value="ECO:0007669"/>
    <property type="project" value="InterPro"/>
</dbReference>
<protein>
    <submittedName>
        <fullName evidence="1">Transposase</fullName>
    </submittedName>
</protein>
<sequence length="130" mass="14183">MKQRSGPGKAAAEQVLKAIRRQTRRHYSAEEKIRIVLEGLRGEENISELCRREGIAASMYCGWWRLRASTAEAVTRPQMKVGRPNCTSSAEAVRSTTPTAAMPIAVSLPPRPRLGCGTRLAMFSSARGAG</sequence>
<name>A0A8I1Y1R5_BRAEL</name>
<dbReference type="Pfam" id="PF01527">
    <property type="entry name" value="HTH_Tnp_1"/>
    <property type="match status" value="1"/>
</dbReference>
<dbReference type="AlphaFoldDB" id="A0A8I1Y1R5"/>
<dbReference type="EMBL" id="JAFICZ010000001">
    <property type="protein sequence ID" value="MBP1290336.1"/>
    <property type="molecule type" value="Genomic_DNA"/>
</dbReference>
<accession>A0A8I1Y1R5</accession>
<dbReference type="SUPFAM" id="SSF48295">
    <property type="entry name" value="TrpR-like"/>
    <property type="match status" value="1"/>
</dbReference>
<comment type="caution">
    <text evidence="1">The sequence shown here is derived from an EMBL/GenBank/DDBJ whole genome shotgun (WGS) entry which is preliminary data.</text>
</comment>
<dbReference type="Proteomes" id="UP000673383">
    <property type="component" value="Unassembled WGS sequence"/>
</dbReference>
<dbReference type="InterPro" id="IPR002514">
    <property type="entry name" value="Transposase_8"/>
</dbReference>
<reference evidence="1" key="1">
    <citation type="submission" date="2021-02" db="EMBL/GenBank/DDBJ databases">
        <title>Genomic Encyclopedia of Type Strains, Phase IV (KMG-V): Genome sequencing to study the core and pangenomes of soil and plant-associated prokaryotes.</title>
        <authorList>
            <person name="Whitman W."/>
        </authorList>
    </citation>
    <scope>NUCLEOTIDE SEQUENCE</scope>
    <source>
        <strain evidence="1">USDA 406</strain>
    </source>
</reference>
<evidence type="ECO:0000313" key="2">
    <source>
        <dbReference type="Proteomes" id="UP000673383"/>
    </source>
</evidence>
<gene>
    <name evidence="1" type="ORF">JOH49_000089</name>
</gene>
<dbReference type="GO" id="GO:0006313">
    <property type="term" value="P:DNA transposition"/>
    <property type="evidence" value="ECO:0007669"/>
    <property type="project" value="InterPro"/>
</dbReference>